<dbReference type="InterPro" id="IPR036514">
    <property type="entry name" value="SGNH_hydro_sf"/>
</dbReference>
<evidence type="ECO:0000313" key="4">
    <source>
        <dbReference type="Proteomes" id="UP000838412"/>
    </source>
</evidence>
<dbReference type="SUPFAM" id="SSF52266">
    <property type="entry name" value="SGNH hydrolase"/>
    <property type="match status" value="1"/>
</dbReference>
<dbReference type="Proteomes" id="UP000838412">
    <property type="component" value="Chromosome 3"/>
</dbReference>
<protein>
    <submittedName>
        <fullName evidence="3">Hypp1603 protein</fullName>
    </submittedName>
</protein>
<sequence>MKDANHGNVRASSSSHVNDVNPGAKVMNNDSTVIENSLPLPVNNLEALQRALIEMESSLASSKLQANTFETKVSGQLDFIMKKLESVGCISKNDDTELRKLREDNGRLRRRVQQLEETVSTLQTTSKAAQKEMSDIKLSHDVMKVKVSNMKGQLANRAQPQSDVQSHKETANTQPADLVPKYSLPTTNRFEVLSQHESDKQIRGEEKAPSTKQTTNPSSRINAAGVPPQDVPVQKRVVLIGDSNAQKLKPNLLCPSAEMPTPLWSPNLYTTPSVLEKISEEDVTPNTIVLHVGTNDVMAKSKETVISEFEMAVSTAQSLFPDAELVISAVPPRRNSSFRPNVNSDITAINQHLQNLSETNVQLTYVSHPQLWSSNDYSSSVFEHDGYHLNGDGVRVIAFNLKRQASGALGLPPRRSSYKSKANPGNATSPQRNKGRRGSYSRSDRSDRPLSRSNDGLSKPPSPRNVNMKNSGKPYSQYNAGPNSNATRRPQHEVFHKGSSNAANGRGNGIAPPMRPNGPAAPAPPPMFYPNYQNNPWHQQEWPSPIEAYGRPAVPENIRPPNWYGPPPFPFRMDRSWHGRPDSLFGYNERPHGSF</sequence>
<evidence type="ECO:0000256" key="2">
    <source>
        <dbReference type="SAM" id="MobiDB-lite"/>
    </source>
</evidence>
<accession>A0A8J9ZMQ6</accession>
<dbReference type="OrthoDB" id="6131085at2759"/>
<proteinExistence type="predicted"/>
<dbReference type="AlphaFoldDB" id="A0A8J9ZMQ6"/>
<dbReference type="EMBL" id="OV696688">
    <property type="protein sequence ID" value="CAH1256153.1"/>
    <property type="molecule type" value="Genomic_DNA"/>
</dbReference>
<reference evidence="3" key="1">
    <citation type="submission" date="2022-01" db="EMBL/GenBank/DDBJ databases">
        <authorList>
            <person name="Braso-Vives M."/>
        </authorList>
    </citation>
    <scope>NUCLEOTIDE SEQUENCE</scope>
</reference>
<feature type="region of interest" description="Disordered" evidence="2">
    <location>
        <begin position="153"/>
        <end position="182"/>
    </location>
</feature>
<dbReference type="Gene3D" id="1.10.287.1490">
    <property type="match status" value="1"/>
</dbReference>
<feature type="compositionally biased region" description="Polar residues" evidence="2">
    <location>
        <begin position="210"/>
        <end position="221"/>
    </location>
</feature>
<keyword evidence="4" id="KW-1185">Reference proteome</keyword>
<feature type="region of interest" description="Disordered" evidence="2">
    <location>
        <begin position="408"/>
        <end position="489"/>
    </location>
</feature>
<feature type="region of interest" description="Disordered" evidence="2">
    <location>
        <begin position="1"/>
        <end position="23"/>
    </location>
</feature>
<evidence type="ECO:0000256" key="1">
    <source>
        <dbReference type="SAM" id="Coils"/>
    </source>
</evidence>
<feature type="compositionally biased region" description="Polar residues" evidence="2">
    <location>
        <begin position="464"/>
        <end position="488"/>
    </location>
</feature>
<feature type="coiled-coil region" evidence="1">
    <location>
        <begin position="98"/>
        <end position="132"/>
    </location>
</feature>
<feature type="region of interest" description="Disordered" evidence="2">
    <location>
        <begin position="194"/>
        <end position="228"/>
    </location>
</feature>
<dbReference type="Gene3D" id="3.40.50.1110">
    <property type="entry name" value="SGNH hydrolase"/>
    <property type="match status" value="1"/>
</dbReference>
<evidence type="ECO:0000313" key="3">
    <source>
        <dbReference type="EMBL" id="CAH1256153.1"/>
    </source>
</evidence>
<feature type="compositionally biased region" description="Polar residues" evidence="2">
    <location>
        <begin position="419"/>
        <end position="432"/>
    </location>
</feature>
<feature type="compositionally biased region" description="Basic and acidic residues" evidence="2">
    <location>
        <begin position="194"/>
        <end position="209"/>
    </location>
</feature>
<gene>
    <name evidence="3" type="primary">Hypp1603</name>
    <name evidence="3" type="ORF">BLAG_LOCUS14665</name>
</gene>
<keyword evidence="1" id="KW-0175">Coiled coil</keyword>
<name>A0A8J9ZMQ6_BRALA</name>
<organism evidence="3 4">
    <name type="scientific">Branchiostoma lanceolatum</name>
    <name type="common">Common lancelet</name>
    <name type="synonym">Amphioxus lanceolatum</name>
    <dbReference type="NCBI Taxonomy" id="7740"/>
    <lineage>
        <taxon>Eukaryota</taxon>
        <taxon>Metazoa</taxon>
        <taxon>Chordata</taxon>
        <taxon>Cephalochordata</taxon>
        <taxon>Leptocardii</taxon>
        <taxon>Amphioxiformes</taxon>
        <taxon>Branchiostomatidae</taxon>
        <taxon>Branchiostoma</taxon>
    </lineage>
</organism>